<evidence type="ECO:0000256" key="1">
    <source>
        <dbReference type="SAM" id="Phobius"/>
    </source>
</evidence>
<dbReference type="InterPro" id="IPR037660">
    <property type="entry name" value="CCDC51"/>
</dbReference>
<accession>A0AAD9VHM0</accession>
<organism evidence="2 3">
    <name type="scientific">Odynerus spinipes</name>
    <dbReference type="NCBI Taxonomy" id="1348599"/>
    <lineage>
        <taxon>Eukaryota</taxon>
        <taxon>Metazoa</taxon>
        <taxon>Ecdysozoa</taxon>
        <taxon>Arthropoda</taxon>
        <taxon>Hexapoda</taxon>
        <taxon>Insecta</taxon>
        <taxon>Pterygota</taxon>
        <taxon>Neoptera</taxon>
        <taxon>Endopterygota</taxon>
        <taxon>Hymenoptera</taxon>
        <taxon>Apocrita</taxon>
        <taxon>Aculeata</taxon>
        <taxon>Vespoidea</taxon>
        <taxon>Vespidae</taxon>
        <taxon>Eumeninae</taxon>
        <taxon>Odynerus</taxon>
    </lineage>
</organism>
<feature type="transmembrane region" description="Helical" evidence="1">
    <location>
        <begin position="191"/>
        <end position="211"/>
    </location>
</feature>
<gene>
    <name evidence="2" type="ORF">KPH14_002599</name>
</gene>
<dbReference type="PANTHER" id="PTHR28624">
    <property type="entry name" value="COILED-COIL DOMAIN-CONTAINING PROTEIN 51"/>
    <property type="match status" value="1"/>
</dbReference>
<proteinExistence type="predicted"/>
<dbReference type="PANTHER" id="PTHR28624:SF1">
    <property type="entry name" value="MITOCHONDRIAL POTASSIUM CHANNEL"/>
    <property type="match status" value="1"/>
</dbReference>
<name>A0AAD9VHM0_9HYME</name>
<dbReference type="AlphaFoldDB" id="A0AAD9VHM0"/>
<keyword evidence="1" id="KW-1133">Transmembrane helix</keyword>
<reference evidence="2" key="1">
    <citation type="submission" date="2021-08" db="EMBL/GenBank/DDBJ databases">
        <authorList>
            <person name="Misof B."/>
            <person name="Oliver O."/>
            <person name="Podsiadlowski L."/>
            <person name="Donath A."/>
            <person name="Peters R."/>
            <person name="Mayer C."/>
            <person name="Rust J."/>
            <person name="Gunkel S."/>
            <person name="Lesny P."/>
            <person name="Martin S."/>
            <person name="Oeyen J.P."/>
            <person name="Petersen M."/>
            <person name="Panagiotis P."/>
            <person name="Wilbrandt J."/>
            <person name="Tanja T."/>
        </authorList>
    </citation>
    <scope>NUCLEOTIDE SEQUENCE</scope>
    <source>
        <strain evidence="2">GBR_01_08_01A</strain>
        <tissue evidence="2">Thorax + abdomen</tissue>
    </source>
</reference>
<evidence type="ECO:0000313" key="3">
    <source>
        <dbReference type="Proteomes" id="UP001258017"/>
    </source>
</evidence>
<dbReference type="EMBL" id="JAIFRP010004522">
    <property type="protein sequence ID" value="KAK2574908.1"/>
    <property type="molecule type" value="Genomic_DNA"/>
</dbReference>
<comment type="caution">
    <text evidence="2">The sequence shown here is derived from an EMBL/GenBank/DDBJ whole genome shotgun (WGS) entry which is preliminary data.</text>
</comment>
<dbReference type="Proteomes" id="UP001258017">
    <property type="component" value="Unassembled WGS sequence"/>
</dbReference>
<keyword evidence="3" id="KW-1185">Reference proteome</keyword>
<reference evidence="2" key="2">
    <citation type="journal article" date="2023" name="Commun. Biol.">
        <title>Intrasexual cuticular hydrocarbon dimorphism in a wasp sheds light on hydrocarbon biosynthesis genes in Hymenoptera.</title>
        <authorList>
            <person name="Moris V.C."/>
            <person name="Podsiadlowski L."/>
            <person name="Martin S."/>
            <person name="Oeyen J.P."/>
            <person name="Donath A."/>
            <person name="Petersen M."/>
            <person name="Wilbrandt J."/>
            <person name="Misof B."/>
            <person name="Liedtke D."/>
            <person name="Thamm M."/>
            <person name="Scheiner R."/>
            <person name="Schmitt T."/>
            <person name="Niehuis O."/>
        </authorList>
    </citation>
    <scope>NUCLEOTIDE SEQUENCE</scope>
    <source>
        <strain evidence="2">GBR_01_08_01A</strain>
    </source>
</reference>
<keyword evidence="1" id="KW-0812">Transmembrane</keyword>
<evidence type="ECO:0000313" key="2">
    <source>
        <dbReference type="EMBL" id="KAK2574908.1"/>
    </source>
</evidence>
<protein>
    <submittedName>
        <fullName evidence="2">Uncharacterized protein</fullName>
    </submittedName>
</protein>
<sequence length="297" mass="34754">MANNSGKFAKAIYDKLYKYNALSNLTKVIGNVKERTQMQLNNSLANSTILQELRTIPLKPTNPLPRSLIDWWQWYQHLIGLNTVEKARQQVILIQDNLRKCQEMRRLLRQQAFMINNKTKEIYDELLRTRRDDPKYVSLTIMENKNLQEQSTVTEQLNLLEQEEKDYFVHLTTAINEYQDAQALNAQKYKYLSVVASAIAAILSLICSMIYNNKRINNIKLIISEMQEKNESTIVNCFNNLEEHVKEKLSRLESTINTDKQITPIETTKQSENKWVSIIKRTTYVFSILLMLKGLLF</sequence>
<keyword evidence="1" id="KW-0472">Membrane</keyword>